<evidence type="ECO:0000256" key="5">
    <source>
        <dbReference type="ARBA" id="ARBA00034247"/>
    </source>
</evidence>
<keyword evidence="8" id="KW-0808">Transferase</keyword>
<reference evidence="9" key="1">
    <citation type="submission" date="2017-09" db="EMBL/GenBank/DDBJ databases">
        <title>FDA dAtabase for Regulatory Grade micrObial Sequences (FDA-ARGOS): Supporting development and validation of Infectious Disease Dx tests.</title>
        <authorList>
            <person name="Minogue T."/>
            <person name="Wolcott M."/>
            <person name="Wasieloski L."/>
            <person name="Aguilar W."/>
            <person name="Moore D."/>
            <person name="Tallon L."/>
            <person name="Sadzewicz L."/>
            <person name="Ott S."/>
            <person name="Zhao X."/>
            <person name="Nagaraj S."/>
            <person name="Vavikolanu K."/>
            <person name="Aluvathingal J."/>
            <person name="Nadendla S."/>
            <person name="Sichtig H."/>
        </authorList>
    </citation>
    <scope>NUCLEOTIDE SEQUENCE [LARGE SCALE GENOMIC DNA]</scope>
    <source>
        <strain evidence="9">FDAARGOS_404</strain>
    </source>
</reference>
<dbReference type="EMBL" id="PDLK01000002">
    <property type="protein sequence ID" value="PHH03816.1"/>
    <property type="molecule type" value="Genomic_DNA"/>
</dbReference>
<dbReference type="NCBIfam" id="TIGR00254">
    <property type="entry name" value="GGDEF"/>
    <property type="match status" value="1"/>
</dbReference>
<protein>
    <recommendedName>
        <fullName evidence="3">diguanylate cyclase</fullName>
        <ecNumber evidence="3">2.7.7.65</ecNumber>
    </recommendedName>
</protein>
<dbReference type="RefSeq" id="WP_032617677.1">
    <property type="nucleotide sequence ID" value="NZ_CP043397.1"/>
</dbReference>
<dbReference type="EC" id="2.7.7.65" evidence="3"/>
<dbReference type="STRING" id="83655.APT61_13445"/>
<organism evidence="8 10">
    <name type="scientific">Leclercia adecarboxylata</name>
    <dbReference type="NCBI Taxonomy" id="83655"/>
    <lineage>
        <taxon>Bacteria</taxon>
        <taxon>Pseudomonadati</taxon>
        <taxon>Pseudomonadota</taxon>
        <taxon>Gammaproteobacteria</taxon>
        <taxon>Enterobacterales</taxon>
        <taxon>Enterobacteriaceae</taxon>
        <taxon>Leclercia</taxon>
    </lineage>
</organism>
<dbReference type="PROSITE" id="PS50887">
    <property type="entry name" value="GGDEF"/>
    <property type="match status" value="1"/>
</dbReference>
<dbReference type="SMART" id="SM00267">
    <property type="entry name" value="GGDEF"/>
    <property type="match status" value="1"/>
</dbReference>
<dbReference type="Gene3D" id="1.20.120.30">
    <property type="entry name" value="Aspartate receptor, ligand-binding domain"/>
    <property type="match status" value="1"/>
</dbReference>
<reference evidence="7" key="2">
    <citation type="submission" date="2017-09" db="EMBL/GenBank/DDBJ databases">
        <title>FDA dAtabase for Regulatory Grade micrObial Sequences (FDA-ARGOS): Supporting development and validation of Infectious Disease Dx tests.</title>
        <authorList>
            <person name="Minogue T."/>
            <person name="Wolcott M."/>
            <person name="Wasieloski L."/>
            <person name="Aguilar W."/>
            <person name="Moore D."/>
            <person name="Tallon L.J."/>
            <person name="Sadzewicz L."/>
            <person name="Ott S."/>
            <person name="Zhao X."/>
            <person name="Nagaraj S."/>
            <person name="Vavikolanu K."/>
            <person name="Aluvathingal J."/>
            <person name="Nadendla S."/>
            <person name="Sichtig H."/>
        </authorList>
    </citation>
    <scope>NUCLEOTIDE SEQUENCE</scope>
    <source>
        <strain evidence="7">FDAARGOS_404</strain>
    </source>
</reference>
<name>A0A4U9HRQ9_9ENTR</name>
<dbReference type="Pfam" id="PF13682">
    <property type="entry name" value="CZB"/>
    <property type="match status" value="1"/>
</dbReference>
<comment type="cofactor">
    <cofactor evidence="1">
        <name>Mg(2+)</name>
        <dbReference type="ChEBI" id="CHEBI:18420"/>
    </cofactor>
</comment>
<dbReference type="InterPro" id="IPR043128">
    <property type="entry name" value="Rev_trsase/Diguanyl_cyclase"/>
</dbReference>
<dbReference type="SUPFAM" id="SSF55073">
    <property type="entry name" value="Nucleotide cyclase"/>
    <property type="match status" value="1"/>
</dbReference>
<dbReference type="Proteomes" id="UP000310719">
    <property type="component" value="Chromosome"/>
</dbReference>
<reference evidence="8 10" key="3">
    <citation type="submission" date="2019-05" db="EMBL/GenBank/DDBJ databases">
        <authorList>
            <consortium name="Pathogen Informatics"/>
        </authorList>
    </citation>
    <scope>NUCLEOTIDE SEQUENCE [LARGE SCALE GENOMIC DNA]</scope>
    <source>
        <strain evidence="8 10">NCTC13032</strain>
    </source>
</reference>
<dbReference type="AlphaFoldDB" id="A0A4U9HRQ9"/>
<evidence type="ECO:0000313" key="9">
    <source>
        <dbReference type="Proteomes" id="UP000222768"/>
    </source>
</evidence>
<dbReference type="CDD" id="cd01949">
    <property type="entry name" value="GGDEF"/>
    <property type="match status" value="1"/>
</dbReference>
<dbReference type="PANTHER" id="PTHR45138:SF9">
    <property type="entry name" value="DIGUANYLATE CYCLASE DGCM-RELATED"/>
    <property type="match status" value="1"/>
</dbReference>
<dbReference type="InterPro" id="IPR025991">
    <property type="entry name" value="Chemoreceptor_zinc-bind_dom"/>
</dbReference>
<evidence type="ECO:0000313" key="8">
    <source>
        <dbReference type="EMBL" id="VTP66954.1"/>
    </source>
</evidence>
<dbReference type="InterPro" id="IPR000160">
    <property type="entry name" value="GGDEF_dom"/>
</dbReference>
<dbReference type="NCBIfam" id="NF007380">
    <property type="entry name" value="PRK09894.1"/>
    <property type="match status" value="1"/>
</dbReference>
<dbReference type="Proteomes" id="UP000222768">
    <property type="component" value="Unassembled WGS sequence"/>
</dbReference>
<dbReference type="InterPro" id="IPR029787">
    <property type="entry name" value="Nucleotide_cyclase"/>
</dbReference>
<evidence type="ECO:0000256" key="3">
    <source>
        <dbReference type="ARBA" id="ARBA00012528"/>
    </source>
</evidence>
<evidence type="ECO:0000256" key="1">
    <source>
        <dbReference type="ARBA" id="ARBA00001946"/>
    </source>
</evidence>
<dbReference type="GO" id="GO:1902201">
    <property type="term" value="P:negative regulation of bacterial-type flagellum-dependent cell motility"/>
    <property type="evidence" value="ECO:0007669"/>
    <property type="project" value="TreeGrafter"/>
</dbReference>
<dbReference type="Gene3D" id="3.30.70.270">
    <property type="match status" value="1"/>
</dbReference>
<dbReference type="GO" id="GO:0043709">
    <property type="term" value="P:cell adhesion involved in single-species biofilm formation"/>
    <property type="evidence" value="ECO:0007669"/>
    <property type="project" value="TreeGrafter"/>
</dbReference>
<evidence type="ECO:0000256" key="4">
    <source>
        <dbReference type="ARBA" id="ARBA00023134"/>
    </source>
</evidence>
<evidence type="ECO:0000256" key="2">
    <source>
        <dbReference type="ARBA" id="ARBA00004665"/>
    </source>
</evidence>
<keyword evidence="4" id="KW-0342">GTP-binding</keyword>
<comment type="pathway">
    <text evidence="2">Purine metabolism; 3',5'-cyclic di-GMP biosynthesis.</text>
</comment>
<dbReference type="Pfam" id="PF00990">
    <property type="entry name" value="GGDEF"/>
    <property type="match status" value="1"/>
</dbReference>
<proteinExistence type="predicted"/>
<evidence type="ECO:0000313" key="10">
    <source>
        <dbReference type="Proteomes" id="UP000310719"/>
    </source>
</evidence>
<dbReference type="GO" id="GO:0005525">
    <property type="term" value="F:GTP binding"/>
    <property type="evidence" value="ECO:0007669"/>
    <property type="project" value="UniProtKB-KW"/>
</dbReference>
<feature type="domain" description="GGDEF" evidence="6">
    <location>
        <begin position="157"/>
        <end position="289"/>
    </location>
</feature>
<dbReference type="PANTHER" id="PTHR45138">
    <property type="entry name" value="REGULATORY COMPONENTS OF SENSORY TRANSDUCTION SYSTEM"/>
    <property type="match status" value="1"/>
</dbReference>
<evidence type="ECO:0000259" key="6">
    <source>
        <dbReference type="PROSITE" id="PS50887"/>
    </source>
</evidence>
<dbReference type="FunFam" id="3.30.70.270:FF:000001">
    <property type="entry name" value="Diguanylate cyclase domain protein"/>
    <property type="match status" value="1"/>
</dbReference>
<dbReference type="GO" id="GO:0005886">
    <property type="term" value="C:plasma membrane"/>
    <property type="evidence" value="ECO:0007669"/>
    <property type="project" value="TreeGrafter"/>
</dbReference>
<evidence type="ECO:0000313" key="7">
    <source>
        <dbReference type="EMBL" id="PHH03816.1"/>
    </source>
</evidence>
<gene>
    <name evidence="8" type="primary">ydeH</name>
    <name evidence="7" type="ORF">CRX53_07435</name>
    <name evidence="8" type="ORF">NCTC13032_02799</name>
</gene>
<comment type="catalytic activity">
    <reaction evidence="5">
        <text>2 GTP = 3',3'-c-di-GMP + 2 diphosphate</text>
        <dbReference type="Rhea" id="RHEA:24898"/>
        <dbReference type="ChEBI" id="CHEBI:33019"/>
        <dbReference type="ChEBI" id="CHEBI:37565"/>
        <dbReference type="ChEBI" id="CHEBI:58805"/>
        <dbReference type="EC" id="2.7.7.65"/>
    </reaction>
</comment>
<keyword evidence="8" id="KW-0548">Nucleotidyltransferase</keyword>
<dbReference type="GO" id="GO:0052621">
    <property type="term" value="F:diguanylate cyclase activity"/>
    <property type="evidence" value="ECO:0007669"/>
    <property type="project" value="UniProtKB-EC"/>
</dbReference>
<sequence>MNRKFKEIDETVRSLNQSTDAHFRWLVKILRFIDSRNVDLPEISSDEAHLHCEFGHWLNTRLLEEREDTNFLLDINKKHIRVHQACRNLISTIEQHRQANDVFNLFEESLLAFTEALTHYKVHLLQLRTSYDALTGLPLRRILDESFASMNKELGADGLYLLLLDIDHFKKVNDNYGHLNGDIVLRSLALNISNNIRRSESMYRYGGEEFIVVLHASNDQDAVAIAERLRRDIARLETIAGEHLIRVTFTGGLTRIHEGESLREVLERADIALYTGKKNGRNCSQLINRQLQTQKFCD</sequence>
<dbReference type="InterPro" id="IPR050469">
    <property type="entry name" value="Diguanylate_Cyclase"/>
</dbReference>
<keyword evidence="4" id="KW-0547">Nucleotide-binding</keyword>
<dbReference type="EMBL" id="LR590464">
    <property type="protein sequence ID" value="VTP66954.1"/>
    <property type="molecule type" value="Genomic_DNA"/>
</dbReference>
<accession>A0A4U9HRQ9</accession>